<dbReference type="Proteomes" id="UP001360560">
    <property type="component" value="Unassembled WGS sequence"/>
</dbReference>
<gene>
    <name evidence="2" type="ORF">DASC09_050920</name>
</gene>
<dbReference type="GO" id="GO:0005743">
    <property type="term" value="C:mitochondrial inner membrane"/>
    <property type="evidence" value="ECO:0007669"/>
    <property type="project" value="InterPro"/>
</dbReference>
<dbReference type="PANTHER" id="PTHR12448:SF0">
    <property type="entry name" value="ATP SYNTHASE SUBUNIT EPSILON, MITOCHONDRIAL"/>
    <property type="match status" value="1"/>
</dbReference>
<dbReference type="GO" id="GO:0042776">
    <property type="term" value="P:proton motive force-driven mitochondrial ATP synthesis"/>
    <property type="evidence" value="ECO:0007669"/>
    <property type="project" value="TreeGrafter"/>
</dbReference>
<accession>A0AAV5QSB0</accession>
<evidence type="ECO:0000313" key="3">
    <source>
        <dbReference type="Proteomes" id="UP001360560"/>
    </source>
</evidence>
<organism evidence="2 3">
    <name type="scientific">Saccharomycopsis crataegensis</name>
    <dbReference type="NCBI Taxonomy" id="43959"/>
    <lineage>
        <taxon>Eukaryota</taxon>
        <taxon>Fungi</taxon>
        <taxon>Dikarya</taxon>
        <taxon>Ascomycota</taxon>
        <taxon>Saccharomycotina</taxon>
        <taxon>Saccharomycetes</taxon>
        <taxon>Saccharomycopsidaceae</taxon>
        <taxon>Saccharomycopsis</taxon>
    </lineage>
</organism>
<dbReference type="EMBL" id="BTFZ01000012">
    <property type="protein sequence ID" value="GMM37767.1"/>
    <property type="molecule type" value="Genomic_DNA"/>
</dbReference>
<dbReference type="AlphaFoldDB" id="A0AAV5QSB0"/>
<evidence type="ECO:0000313" key="2">
    <source>
        <dbReference type="EMBL" id="GMM37767.1"/>
    </source>
</evidence>
<dbReference type="SUPFAM" id="SSF48690">
    <property type="entry name" value="Epsilon subunit of mitochondrial F1F0-ATP synthase"/>
    <property type="match status" value="1"/>
</dbReference>
<name>A0AAV5QSB0_9ASCO</name>
<keyword evidence="3" id="KW-1185">Reference proteome</keyword>
<dbReference type="PANTHER" id="PTHR12448">
    <property type="entry name" value="ATP SYNTHASE EPSILON CHAIN, MITOCHONDRIAL"/>
    <property type="match status" value="1"/>
</dbReference>
<protein>
    <submittedName>
        <fullName evidence="2">Uncharacterized protein</fullName>
    </submittedName>
</protein>
<dbReference type="GO" id="GO:0046933">
    <property type="term" value="F:proton-transporting ATP synthase activity, rotational mechanism"/>
    <property type="evidence" value="ECO:0007669"/>
    <property type="project" value="InterPro"/>
</dbReference>
<comment type="caution">
    <text evidence="2">The sequence shown here is derived from an EMBL/GenBank/DDBJ whole genome shotgun (WGS) entry which is preliminary data.</text>
</comment>
<dbReference type="InterPro" id="IPR036742">
    <property type="entry name" value="ATP_synth_F1_esu_sf_mt"/>
</dbReference>
<dbReference type="CDD" id="cd12153">
    <property type="entry name" value="F1-ATPase_epsilon"/>
    <property type="match status" value="1"/>
</dbReference>
<comment type="similarity">
    <text evidence="1">Belongs to the eukaryotic ATPase epsilon family.</text>
</comment>
<sequence>MSAWRKAGFSFNKYVAISSQTLRSVLKEDLKVVAEKRNDAEVRFVKFNAGEQQGEPTLLSLSK</sequence>
<dbReference type="RefSeq" id="XP_064854763.1">
    <property type="nucleotide sequence ID" value="XM_064998691.1"/>
</dbReference>
<evidence type="ECO:0000256" key="1">
    <source>
        <dbReference type="ARBA" id="ARBA00009502"/>
    </source>
</evidence>
<dbReference type="GeneID" id="90075742"/>
<proteinExistence type="inferred from homology"/>
<reference evidence="2 3" key="1">
    <citation type="journal article" date="2023" name="Elife">
        <title>Identification of key yeast species and microbe-microbe interactions impacting larval growth of Drosophila in the wild.</title>
        <authorList>
            <person name="Mure A."/>
            <person name="Sugiura Y."/>
            <person name="Maeda R."/>
            <person name="Honda K."/>
            <person name="Sakurai N."/>
            <person name="Takahashi Y."/>
            <person name="Watada M."/>
            <person name="Katoh T."/>
            <person name="Gotoh A."/>
            <person name="Gotoh Y."/>
            <person name="Taniguchi I."/>
            <person name="Nakamura K."/>
            <person name="Hayashi T."/>
            <person name="Katayama T."/>
            <person name="Uemura T."/>
            <person name="Hattori Y."/>
        </authorList>
    </citation>
    <scope>NUCLEOTIDE SEQUENCE [LARGE SCALE GENOMIC DNA]</scope>
    <source>
        <strain evidence="2 3">SC-9</strain>
    </source>
</reference>
<dbReference type="Gene3D" id="1.10.1620.20">
    <property type="entry name" value="ATP synthase, F1 complex, epsilon subunit superfamily, mitochondrial"/>
    <property type="match status" value="1"/>
</dbReference>
<dbReference type="InterPro" id="IPR006721">
    <property type="entry name" value="ATP_synth_F1_esu_mt"/>
</dbReference>
<dbReference type="GO" id="GO:0045259">
    <property type="term" value="C:proton-transporting ATP synthase complex"/>
    <property type="evidence" value="ECO:0007669"/>
    <property type="project" value="InterPro"/>
</dbReference>
<dbReference type="Pfam" id="PF04627">
    <property type="entry name" value="ATP-synt_Eps"/>
    <property type="match status" value="1"/>
</dbReference>